<protein>
    <submittedName>
        <fullName evidence="1">Uncharacterized protein</fullName>
    </submittedName>
</protein>
<accession>A0A835KZ22</accession>
<dbReference type="AlphaFoldDB" id="A0A835KZ22"/>
<dbReference type="EMBL" id="JACKWZ010000455">
    <property type="protein sequence ID" value="KAF9407587.1"/>
    <property type="molecule type" value="Genomic_DNA"/>
</dbReference>
<keyword evidence="2" id="KW-1185">Reference proteome</keyword>
<dbReference type="Proteomes" id="UP000648187">
    <property type="component" value="Unassembled WGS sequence"/>
</dbReference>
<comment type="caution">
    <text evidence="1">The sequence shown here is derived from an EMBL/GenBank/DDBJ whole genome shotgun (WGS) entry which is preliminary data.</text>
</comment>
<organism evidence="1 2">
    <name type="scientific">Spodoptera exigua</name>
    <name type="common">Beet armyworm</name>
    <name type="synonym">Noctua fulgens</name>
    <dbReference type="NCBI Taxonomy" id="7107"/>
    <lineage>
        <taxon>Eukaryota</taxon>
        <taxon>Metazoa</taxon>
        <taxon>Ecdysozoa</taxon>
        <taxon>Arthropoda</taxon>
        <taxon>Hexapoda</taxon>
        <taxon>Insecta</taxon>
        <taxon>Pterygota</taxon>
        <taxon>Neoptera</taxon>
        <taxon>Endopterygota</taxon>
        <taxon>Lepidoptera</taxon>
        <taxon>Glossata</taxon>
        <taxon>Ditrysia</taxon>
        <taxon>Noctuoidea</taxon>
        <taxon>Noctuidae</taxon>
        <taxon>Amphipyrinae</taxon>
        <taxon>Spodoptera</taxon>
    </lineage>
</organism>
<evidence type="ECO:0000313" key="2">
    <source>
        <dbReference type="Proteomes" id="UP000648187"/>
    </source>
</evidence>
<evidence type="ECO:0000313" key="1">
    <source>
        <dbReference type="EMBL" id="KAF9407587.1"/>
    </source>
</evidence>
<sequence>MNLEEAFANLEKELKTDVDSLTQKKKWKKRSHYSPPWETVNKVKLDEFLNVVGQIALQLSKTLEDIAKRLMETPPASAKTAKVVDDTKEQEDKLRSLFNDVPDKKNVSLDQFKGILQKFCDEFKKNMEGLATQLATTAGASMVQSLAGTATAGLPGLLGKK</sequence>
<gene>
    <name evidence="1" type="ORF">HW555_012435</name>
</gene>
<reference evidence="1" key="1">
    <citation type="submission" date="2020-08" db="EMBL/GenBank/DDBJ databases">
        <title>Spodoptera exigua strain:BAW_Kor-Di-RS1 Genome sequencing and assembly.</title>
        <authorList>
            <person name="Kim J."/>
            <person name="Nam H.Y."/>
            <person name="Kwon M."/>
            <person name="Choi J.H."/>
            <person name="Cho S.R."/>
            <person name="Kim G.-H."/>
        </authorList>
    </citation>
    <scope>NUCLEOTIDE SEQUENCE</scope>
    <source>
        <strain evidence="1">BAW_Kor-Di-RS1</strain>
        <tissue evidence="1">Whole-body</tissue>
    </source>
</reference>
<proteinExistence type="predicted"/>
<name>A0A835KZ22_SPOEX</name>